<dbReference type="GeneID" id="111243144"/>
<organism evidence="2 3">
    <name type="scientific">Varroa destructor</name>
    <name type="common">Honeybee mite</name>
    <dbReference type="NCBI Taxonomy" id="109461"/>
    <lineage>
        <taxon>Eukaryota</taxon>
        <taxon>Metazoa</taxon>
        <taxon>Ecdysozoa</taxon>
        <taxon>Arthropoda</taxon>
        <taxon>Chelicerata</taxon>
        <taxon>Arachnida</taxon>
        <taxon>Acari</taxon>
        <taxon>Parasitiformes</taxon>
        <taxon>Mesostigmata</taxon>
        <taxon>Gamasina</taxon>
        <taxon>Dermanyssoidea</taxon>
        <taxon>Varroidae</taxon>
        <taxon>Varroa</taxon>
    </lineage>
</organism>
<sequence length="197" mass="22609">MKLPLLFFILTQLVIAMLSAHLEKRRARKPTAIDLNSKYYQGKFSVCKPFRPFNPVEAVRAQAFATSIFNRCGPRNIIEFATRYGVPAYAIEKLAKLLCFDATIVYAIIADDGGLRIPANTPYDRIQNYSRIMKSYLLAPGIQYQHKFRGDTYVFSQGGLYDFISNITDCAINPKFPPHPEVDFYKYVIHYFLVMVL</sequence>
<evidence type="ECO:0000256" key="1">
    <source>
        <dbReference type="SAM" id="SignalP"/>
    </source>
</evidence>
<dbReference type="InParanoid" id="A0A7M7M333"/>
<dbReference type="Proteomes" id="UP000594260">
    <property type="component" value="Unplaced"/>
</dbReference>
<feature type="signal peptide" evidence="1">
    <location>
        <begin position="1"/>
        <end position="16"/>
    </location>
</feature>
<dbReference type="KEGG" id="vde:111243144"/>
<keyword evidence="1" id="KW-0732">Signal</keyword>
<protein>
    <submittedName>
        <fullName evidence="2">Uncharacterized protein</fullName>
    </submittedName>
</protein>
<evidence type="ECO:0000313" key="3">
    <source>
        <dbReference type="Proteomes" id="UP000594260"/>
    </source>
</evidence>
<evidence type="ECO:0000313" key="2">
    <source>
        <dbReference type="EnsemblMetazoa" id="XP_022644001"/>
    </source>
</evidence>
<accession>A0A7M7M333</accession>
<dbReference type="RefSeq" id="XP_022644001.1">
    <property type="nucleotide sequence ID" value="XM_022788266.1"/>
</dbReference>
<reference evidence="2" key="1">
    <citation type="submission" date="2021-01" db="UniProtKB">
        <authorList>
            <consortium name="EnsemblMetazoa"/>
        </authorList>
    </citation>
    <scope>IDENTIFICATION</scope>
</reference>
<dbReference type="AlphaFoldDB" id="A0A7M7M333"/>
<feature type="chain" id="PRO_5029672086" evidence="1">
    <location>
        <begin position="17"/>
        <end position="197"/>
    </location>
</feature>
<keyword evidence="3" id="KW-1185">Reference proteome</keyword>
<name>A0A7M7M333_VARDE</name>
<dbReference type="EnsemblMetazoa" id="XM_022788266">
    <property type="protein sequence ID" value="XP_022644001"/>
    <property type="gene ID" value="LOC111243144"/>
</dbReference>
<proteinExistence type="predicted"/>